<evidence type="ECO:0000313" key="2">
    <source>
        <dbReference type="EMBL" id="KAJ7355038.1"/>
    </source>
</evidence>
<feature type="region of interest" description="Disordered" evidence="1">
    <location>
        <begin position="134"/>
        <end position="204"/>
    </location>
</feature>
<reference evidence="2" key="1">
    <citation type="submission" date="2023-01" db="EMBL/GenBank/DDBJ databases">
        <title>Genome assembly of the deep-sea coral Lophelia pertusa.</title>
        <authorList>
            <person name="Herrera S."/>
            <person name="Cordes E."/>
        </authorList>
    </citation>
    <scope>NUCLEOTIDE SEQUENCE</scope>
    <source>
        <strain evidence="2">USNM1676648</strain>
        <tissue evidence="2">Polyp</tissue>
    </source>
</reference>
<feature type="compositionally biased region" description="Low complexity" evidence="1">
    <location>
        <begin position="149"/>
        <end position="163"/>
    </location>
</feature>
<name>A0A9W9YLT5_9CNID</name>
<organism evidence="2 3">
    <name type="scientific">Desmophyllum pertusum</name>
    <dbReference type="NCBI Taxonomy" id="174260"/>
    <lineage>
        <taxon>Eukaryota</taxon>
        <taxon>Metazoa</taxon>
        <taxon>Cnidaria</taxon>
        <taxon>Anthozoa</taxon>
        <taxon>Hexacorallia</taxon>
        <taxon>Scleractinia</taxon>
        <taxon>Caryophylliina</taxon>
        <taxon>Caryophylliidae</taxon>
        <taxon>Desmophyllum</taxon>
    </lineage>
</organism>
<dbReference type="Proteomes" id="UP001163046">
    <property type="component" value="Unassembled WGS sequence"/>
</dbReference>
<evidence type="ECO:0000256" key="1">
    <source>
        <dbReference type="SAM" id="MobiDB-lite"/>
    </source>
</evidence>
<accession>A0A9W9YLT5</accession>
<protein>
    <submittedName>
        <fullName evidence="2">Uncharacterized protein</fullName>
    </submittedName>
</protein>
<dbReference type="AlphaFoldDB" id="A0A9W9YLT5"/>
<sequence>MPRQERQWLGIAFIDKMSEHCIFKRILCIDVDIHDQNITISSGRGILQLKSTCKAARLAATKHQLLSNPNQLAPIINARIKPISRELVKATKQLRQFHSMGVGGAAAVGVEEGEEEEWDLVTGPVEQCLKRMIKGSPSTPKPQLVQQPSTSKGKASAASTSTSLMKKPASSKYRERLEQLHKELTKPSKPKGKREVESLKPLQGWEDWAKGKQLRWKLENDDDDED</sequence>
<dbReference type="EMBL" id="MU827328">
    <property type="protein sequence ID" value="KAJ7355038.1"/>
    <property type="molecule type" value="Genomic_DNA"/>
</dbReference>
<gene>
    <name evidence="2" type="ORF">OS493_028253</name>
</gene>
<comment type="caution">
    <text evidence="2">The sequence shown here is derived from an EMBL/GenBank/DDBJ whole genome shotgun (WGS) entry which is preliminary data.</text>
</comment>
<keyword evidence="3" id="KW-1185">Reference proteome</keyword>
<proteinExistence type="predicted"/>
<evidence type="ECO:0000313" key="3">
    <source>
        <dbReference type="Proteomes" id="UP001163046"/>
    </source>
</evidence>
<feature type="compositionally biased region" description="Basic and acidic residues" evidence="1">
    <location>
        <begin position="172"/>
        <end position="186"/>
    </location>
</feature>